<gene>
    <name evidence="1" type="primary">ribD</name>
    <name evidence="1" type="ORF">E5990_07210</name>
</gene>
<reference evidence="1" key="1">
    <citation type="submission" date="2019-04" db="EMBL/GenBank/DDBJ databases">
        <title>Microbes associate with the intestines of laboratory mice.</title>
        <authorList>
            <person name="Navarre W."/>
            <person name="Wong E."/>
            <person name="Huang K.C."/>
            <person name="Tropini C."/>
            <person name="Ng K."/>
            <person name="Yu B."/>
        </authorList>
    </citation>
    <scope>NUCLEOTIDE SEQUENCE</scope>
    <source>
        <strain evidence="1">NM86_A22</strain>
    </source>
</reference>
<keyword evidence="1" id="KW-0560">Oxidoreductase</keyword>
<proteinExistence type="predicted"/>
<evidence type="ECO:0000313" key="1">
    <source>
        <dbReference type="EMBL" id="THG48714.1"/>
    </source>
</evidence>
<dbReference type="Proteomes" id="UP000305401">
    <property type="component" value="Unassembled WGS sequence"/>
</dbReference>
<keyword evidence="1" id="KW-0378">Hydrolase</keyword>
<dbReference type="EC" id="1.1.1.193" evidence="1"/>
<accession>A0AC61S4Y0</accession>
<dbReference type="EMBL" id="SSTG01000084">
    <property type="protein sequence ID" value="THG48714.1"/>
    <property type="molecule type" value="Genomic_DNA"/>
</dbReference>
<protein>
    <submittedName>
        <fullName evidence="1">Bifunctional diaminohydroxyphosphoribosylaminopyrimidine deaminase/5-amino-6-(5-phosphoribosylamino)uracil reductase RibD</fullName>
        <ecNumber evidence="1">1.1.1.193</ecNumber>
        <ecNumber evidence="1">3.5.4.26</ecNumber>
    </submittedName>
</protein>
<sequence>MNADEFYMGRAIELARHGLGYTSPNPMVGCVIVADKRIIGQGWHRCCGEGHAEVNAVASVDAGCRHLLRGATVYVTLEPCSHYGKTPPCARLLVDSGVGRVVIGSMDPFEKVSGRGVAMLLEAGIEVCTGVLEKECRAINPVFMLAHEHMRPWITLKWAQSSDGFIDKVRGCGGKAALFSTELTSMLVHRLRSLHDAILVGSRTLVADSPRLDVRLWHGRNPRRYVADRTGVNGLPEGFEVLGRDGCGTVAEYVAGLYGSGITSVLVEGGAALLQSFVDAGLYDMVRVETAPFSLGCGVKAPVFDAAPSASTVVDGRRIDYYGTLPWYVRAEV</sequence>
<dbReference type="EC" id="3.5.4.26" evidence="1"/>
<keyword evidence="2" id="KW-1185">Reference proteome</keyword>
<organism evidence="1 2">
    <name type="scientific">Muribaculum caecicola</name>
    <dbReference type="NCBI Taxonomy" id="3038144"/>
    <lineage>
        <taxon>Bacteria</taxon>
        <taxon>Pseudomonadati</taxon>
        <taxon>Bacteroidota</taxon>
        <taxon>Bacteroidia</taxon>
        <taxon>Bacteroidales</taxon>
        <taxon>Muribaculaceae</taxon>
        <taxon>Muribaculum</taxon>
    </lineage>
</organism>
<comment type="caution">
    <text evidence="1">The sequence shown here is derived from an EMBL/GenBank/DDBJ whole genome shotgun (WGS) entry which is preliminary data.</text>
</comment>
<name>A0AC61S4Y0_9BACT</name>
<evidence type="ECO:0000313" key="2">
    <source>
        <dbReference type="Proteomes" id="UP000305401"/>
    </source>
</evidence>